<evidence type="ECO:0000313" key="1">
    <source>
        <dbReference type="EMBL" id="BBM62696.1"/>
    </source>
</evidence>
<dbReference type="RefSeq" id="WP_021539198.1">
    <property type="nucleotide sequence ID" value="NZ_BJWN01000054.1"/>
</dbReference>
<dbReference type="Pfam" id="PF02348">
    <property type="entry name" value="CTP_transf_3"/>
    <property type="match status" value="1"/>
</dbReference>
<dbReference type="AlphaFoldDB" id="A0A5A4U6E1"/>
<dbReference type="InterPro" id="IPR050793">
    <property type="entry name" value="CMP-NeuNAc_synthase"/>
</dbReference>
<reference evidence="1" key="1">
    <citation type="submission" date="2019-07" db="EMBL/GenBank/DDBJ databases">
        <title>Overview of O-antigen diversity of Escherichia albertii, an emerging enteropathogen; genetic structure, serology, and development of O-genotyping method.</title>
        <authorList>
            <person name="Ooka T."/>
            <person name="Seto K."/>
            <person name="Ogura Y."/>
            <person name="Iguchi A."/>
            <person name="Imura N."/>
            <person name="Honda M."/>
            <person name="Etoh Y."/>
            <person name="Ikeda T."/>
            <person name="Sugitani W."/>
            <person name="Konno T."/>
            <person name="Kawano K."/>
            <person name="Kudo Y."/>
            <person name="Murakami K."/>
            <person name="Hayashi T."/>
            <person name="Nishi J."/>
        </authorList>
    </citation>
    <scope>NUCLEOTIDE SEQUENCE</scope>
    <source>
        <strain evidence="1">G-3-3al</strain>
    </source>
</reference>
<dbReference type="GO" id="GO:0008781">
    <property type="term" value="F:N-acylneuraminate cytidylyltransferase activity"/>
    <property type="evidence" value="ECO:0007669"/>
    <property type="project" value="TreeGrafter"/>
</dbReference>
<dbReference type="EMBL" id="LC494331">
    <property type="protein sequence ID" value="BBM62696.1"/>
    <property type="molecule type" value="Genomic_DNA"/>
</dbReference>
<accession>A0A5A4U6E1</accession>
<proteinExistence type="predicted"/>
<dbReference type="SUPFAM" id="SSF53448">
    <property type="entry name" value="Nucleotide-diphospho-sugar transferases"/>
    <property type="match status" value="1"/>
</dbReference>
<dbReference type="CDD" id="cd02513">
    <property type="entry name" value="CMP-NeuAc_Synthase"/>
    <property type="match status" value="1"/>
</dbReference>
<organism evidence="1">
    <name type="scientific">Escherichia albertii</name>
    <dbReference type="NCBI Taxonomy" id="208962"/>
    <lineage>
        <taxon>Bacteria</taxon>
        <taxon>Pseudomonadati</taxon>
        <taxon>Pseudomonadota</taxon>
        <taxon>Gammaproteobacteria</taxon>
        <taxon>Enterobacterales</taxon>
        <taxon>Enterobacteriaceae</taxon>
        <taxon>Escherichia</taxon>
    </lineage>
</organism>
<sequence>MSILAIIPARANSKRLPNKNILKLAGKPLIKWTIDSALQCNDISKVMVSTDSPKIAELATQFGADVPYLRCAELSGDTASSYDVVIDAISYYRKTGKEFKDILLLQPTSPLRDVKDINNAISLYRKRDANAVVSVVECEHSPLWCNTLPDSLRMDNFINDEIKKTRSQDLPKYYQINGAIYLIKTESLLREKTFIPKKTFALIMSKKNSVDIDDYYDFLRAEVFCNEDKRSFL</sequence>
<protein>
    <submittedName>
        <fullName evidence="1">CMP-N-acetylneuraminic acid synthetase</fullName>
    </submittedName>
</protein>
<dbReference type="PANTHER" id="PTHR21485:SF6">
    <property type="entry name" value="N-ACYLNEURAMINATE CYTIDYLYLTRANSFERASE-RELATED"/>
    <property type="match status" value="1"/>
</dbReference>
<dbReference type="PANTHER" id="PTHR21485">
    <property type="entry name" value="HAD SUPERFAMILY MEMBERS CMAS AND KDSC"/>
    <property type="match status" value="1"/>
</dbReference>
<dbReference type="InterPro" id="IPR003329">
    <property type="entry name" value="Cytidylyl_trans"/>
</dbReference>
<dbReference type="SMR" id="A0A5A4U6E1"/>
<dbReference type="InterPro" id="IPR029044">
    <property type="entry name" value="Nucleotide-diphossugar_trans"/>
</dbReference>
<name>A0A5A4U6E1_ESCAL</name>
<dbReference type="Gene3D" id="3.90.550.10">
    <property type="entry name" value="Spore Coat Polysaccharide Biosynthesis Protein SpsA, Chain A"/>
    <property type="match status" value="1"/>
</dbReference>